<reference evidence="3" key="1">
    <citation type="journal article" date="2019" name="Int. J. Syst. Evol. Microbiol.">
        <title>The Global Catalogue of Microorganisms (GCM) 10K type strain sequencing project: providing services to taxonomists for standard genome sequencing and annotation.</title>
        <authorList>
            <consortium name="The Broad Institute Genomics Platform"/>
            <consortium name="The Broad Institute Genome Sequencing Center for Infectious Disease"/>
            <person name="Wu L."/>
            <person name="Ma J."/>
        </authorList>
    </citation>
    <scope>NUCLEOTIDE SEQUENCE [LARGE SCALE GENOMIC DNA]</scope>
    <source>
        <strain evidence="3">JCM 30331</strain>
    </source>
</reference>
<sequence>MSGYYSWRRRPICNRKQEDALQGKRIQEVHQQSNRCYGAPRIHAELRAGGLRVSCKRVARLMRVRGLRAKGKRRWVRTTDSRHTMAVCPDLLCRKFAVQQPNLVWASDLTYLPTKEGWLYLAVTLDLHSRAVVGYAMDTQMAATLPLAALQMAAQRRGPPSGLMHYSDRGSQYASGIFQAELARMRARGSMSRKGDCWDNAVVESFFSSLKRELLDDSVFETRDVARHAVFEFIEVFYNRQRRHSTLGYLTPLEFERQATAA</sequence>
<dbReference type="EMBL" id="BMPP01000024">
    <property type="protein sequence ID" value="GGK40819.1"/>
    <property type="molecule type" value="Genomic_DNA"/>
</dbReference>
<dbReference type="PANTHER" id="PTHR46889">
    <property type="entry name" value="TRANSPOSASE INSF FOR INSERTION SEQUENCE IS3B-RELATED"/>
    <property type="match status" value="1"/>
</dbReference>
<protein>
    <submittedName>
        <fullName evidence="2">Transposase</fullName>
    </submittedName>
</protein>
<comment type="caution">
    <text evidence="2">The sequence shown here is derived from an EMBL/GenBank/DDBJ whole genome shotgun (WGS) entry which is preliminary data.</text>
</comment>
<dbReference type="Gene3D" id="3.30.420.10">
    <property type="entry name" value="Ribonuclease H-like superfamily/Ribonuclease H"/>
    <property type="match status" value="1"/>
</dbReference>
<name>A0ABQ2F280_9DEIO</name>
<dbReference type="PROSITE" id="PS50994">
    <property type="entry name" value="INTEGRASE"/>
    <property type="match status" value="1"/>
</dbReference>
<gene>
    <name evidence="2" type="ORF">GCM10008955_38230</name>
</gene>
<organism evidence="2 3">
    <name type="scientific">Deinococcus malanensis</name>
    <dbReference type="NCBI Taxonomy" id="1706855"/>
    <lineage>
        <taxon>Bacteria</taxon>
        <taxon>Thermotogati</taxon>
        <taxon>Deinococcota</taxon>
        <taxon>Deinococci</taxon>
        <taxon>Deinococcales</taxon>
        <taxon>Deinococcaceae</taxon>
        <taxon>Deinococcus</taxon>
    </lineage>
</organism>
<dbReference type="Pfam" id="PF13333">
    <property type="entry name" value="rve_2"/>
    <property type="match status" value="1"/>
</dbReference>
<keyword evidence="3" id="KW-1185">Reference proteome</keyword>
<dbReference type="InterPro" id="IPR001584">
    <property type="entry name" value="Integrase_cat-core"/>
</dbReference>
<dbReference type="Pfam" id="PF00665">
    <property type="entry name" value="rve"/>
    <property type="match status" value="1"/>
</dbReference>
<evidence type="ECO:0000313" key="2">
    <source>
        <dbReference type="EMBL" id="GGK40819.1"/>
    </source>
</evidence>
<dbReference type="SUPFAM" id="SSF53098">
    <property type="entry name" value="Ribonuclease H-like"/>
    <property type="match status" value="1"/>
</dbReference>
<feature type="domain" description="Integrase catalytic" evidence="1">
    <location>
        <begin position="97"/>
        <end position="260"/>
    </location>
</feature>
<dbReference type="NCBIfam" id="NF033516">
    <property type="entry name" value="transpos_IS3"/>
    <property type="match status" value="1"/>
</dbReference>
<dbReference type="Pfam" id="PF13276">
    <property type="entry name" value="HTH_21"/>
    <property type="match status" value="1"/>
</dbReference>
<evidence type="ECO:0000313" key="3">
    <source>
        <dbReference type="Proteomes" id="UP000647587"/>
    </source>
</evidence>
<proteinExistence type="predicted"/>
<evidence type="ECO:0000259" key="1">
    <source>
        <dbReference type="PROSITE" id="PS50994"/>
    </source>
</evidence>
<dbReference type="PANTHER" id="PTHR46889:SF4">
    <property type="entry name" value="TRANSPOSASE INSO FOR INSERTION SEQUENCE ELEMENT IS911B-RELATED"/>
    <property type="match status" value="1"/>
</dbReference>
<dbReference type="InterPro" id="IPR036397">
    <property type="entry name" value="RNaseH_sf"/>
</dbReference>
<dbReference type="InterPro" id="IPR050900">
    <property type="entry name" value="Transposase_IS3/IS150/IS904"/>
</dbReference>
<accession>A0ABQ2F280</accession>
<dbReference type="InterPro" id="IPR012337">
    <property type="entry name" value="RNaseH-like_sf"/>
</dbReference>
<dbReference type="InterPro" id="IPR048020">
    <property type="entry name" value="Transpos_IS3"/>
</dbReference>
<dbReference type="Proteomes" id="UP000647587">
    <property type="component" value="Unassembled WGS sequence"/>
</dbReference>
<dbReference type="InterPro" id="IPR025948">
    <property type="entry name" value="HTH-like_dom"/>
</dbReference>